<evidence type="ECO:0000256" key="1">
    <source>
        <dbReference type="SAM" id="Coils"/>
    </source>
</evidence>
<dbReference type="EMBL" id="MHTH01000013">
    <property type="protein sequence ID" value="OHA58169.1"/>
    <property type="molecule type" value="Genomic_DNA"/>
</dbReference>
<reference evidence="4 5" key="1">
    <citation type="journal article" date="2016" name="Nat. Commun.">
        <title>Thousands of microbial genomes shed light on interconnected biogeochemical processes in an aquifer system.</title>
        <authorList>
            <person name="Anantharaman K."/>
            <person name="Brown C.T."/>
            <person name="Hug L.A."/>
            <person name="Sharon I."/>
            <person name="Castelle C.J."/>
            <person name="Probst A.J."/>
            <person name="Thomas B.C."/>
            <person name="Singh A."/>
            <person name="Wilkins M.J."/>
            <person name="Karaoz U."/>
            <person name="Brodie E.L."/>
            <person name="Williams K.H."/>
            <person name="Hubbard S.S."/>
            <person name="Banfield J.F."/>
        </authorList>
    </citation>
    <scope>NUCLEOTIDE SEQUENCE [LARGE SCALE GENOMIC DNA]</scope>
</reference>
<feature type="coiled-coil region" evidence="1">
    <location>
        <begin position="51"/>
        <end position="78"/>
    </location>
</feature>
<evidence type="ECO:0000256" key="2">
    <source>
        <dbReference type="SAM" id="MobiDB-lite"/>
    </source>
</evidence>
<keyword evidence="3" id="KW-0472">Membrane</keyword>
<dbReference type="STRING" id="1802436.A2370_00500"/>
<feature type="compositionally biased region" description="Basic and acidic residues" evidence="2">
    <location>
        <begin position="8"/>
        <end position="18"/>
    </location>
</feature>
<keyword evidence="3" id="KW-0812">Transmembrane</keyword>
<protein>
    <submittedName>
        <fullName evidence="4">Uncharacterized protein</fullName>
    </submittedName>
</protein>
<name>A0A1G2QDN4_9BACT</name>
<keyword evidence="3" id="KW-1133">Transmembrane helix</keyword>
<comment type="caution">
    <text evidence="4">The sequence shown here is derived from an EMBL/GenBank/DDBJ whole genome shotgun (WGS) entry which is preliminary data.</text>
</comment>
<evidence type="ECO:0000313" key="5">
    <source>
        <dbReference type="Proteomes" id="UP000176222"/>
    </source>
</evidence>
<accession>A0A1G2QDN4</accession>
<keyword evidence="1" id="KW-0175">Coiled coil</keyword>
<organism evidence="4 5">
    <name type="scientific">Candidatus Vogelbacteria bacterium RIFOXYB1_FULL_42_16</name>
    <dbReference type="NCBI Taxonomy" id="1802436"/>
    <lineage>
        <taxon>Bacteria</taxon>
        <taxon>Candidatus Vogeliibacteriota</taxon>
    </lineage>
</organism>
<gene>
    <name evidence="4" type="ORF">A2370_00500</name>
</gene>
<feature type="region of interest" description="Disordered" evidence="2">
    <location>
        <begin position="1"/>
        <end position="25"/>
    </location>
</feature>
<evidence type="ECO:0000256" key="3">
    <source>
        <dbReference type="SAM" id="Phobius"/>
    </source>
</evidence>
<dbReference type="AlphaFoldDB" id="A0A1G2QDN4"/>
<sequence length="110" mass="12184">MNSNPFPELEKSEWDTAHESAAPSGMKGLTRAMQLMTTGIANTRSQIGTQVNYLNKRIEDLNSRLDQFNKSSELLTEKALGLTKWIMVATVISAGATAILAVDILVRWFQ</sequence>
<proteinExistence type="predicted"/>
<dbReference type="Proteomes" id="UP000176222">
    <property type="component" value="Unassembled WGS sequence"/>
</dbReference>
<feature type="transmembrane region" description="Helical" evidence="3">
    <location>
        <begin position="85"/>
        <end position="106"/>
    </location>
</feature>
<evidence type="ECO:0000313" key="4">
    <source>
        <dbReference type="EMBL" id="OHA58169.1"/>
    </source>
</evidence>